<keyword evidence="1" id="KW-0472">Membrane</keyword>
<keyword evidence="1" id="KW-1133">Transmembrane helix</keyword>
<feature type="non-terminal residue" evidence="2">
    <location>
        <position position="55"/>
    </location>
</feature>
<dbReference type="AlphaFoldDB" id="X1THK7"/>
<comment type="caution">
    <text evidence="2">The sequence shown here is derived from an EMBL/GenBank/DDBJ whole genome shotgun (WGS) entry which is preliminary data.</text>
</comment>
<evidence type="ECO:0000256" key="1">
    <source>
        <dbReference type="SAM" id="Phobius"/>
    </source>
</evidence>
<organism evidence="2">
    <name type="scientific">marine sediment metagenome</name>
    <dbReference type="NCBI Taxonomy" id="412755"/>
    <lineage>
        <taxon>unclassified sequences</taxon>
        <taxon>metagenomes</taxon>
        <taxon>ecological metagenomes</taxon>
    </lineage>
</organism>
<proteinExistence type="predicted"/>
<reference evidence="2" key="1">
    <citation type="journal article" date="2014" name="Front. Microbiol.">
        <title>High frequency of phylogenetically diverse reductive dehalogenase-homologous genes in deep subseafloor sedimentary metagenomes.</title>
        <authorList>
            <person name="Kawai M."/>
            <person name="Futagami T."/>
            <person name="Toyoda A."/>
            <person name="Takaki Y."/>
            <person name="Nishi S."/>
            <person name="Hori S."/>
            <person name="Arai W."/>
            <person name="Tsubouchi T."/>
            <person name="Morono Y."/>
            <person name="Uchiyama I."/>
            <person name="Ito T."/>
            <person name="Fujiyama A."/>
            <person name="Inagaki F."/>
            <person name="Takami H."/>
        </authorList>
    </citation>
    <scope>NUCLEOTIDE SEQUENCE</scope>
    <source>
        <strain evidence="2">Expedition CK06-06</strain>
    </source>
</reference>
<name>X1THK7_9ZZZZ</name>
<feature type="transmembrane region" description="Helical" evidence="1">
    <location>
        <begin position="34"/>
        <end position="53"/>
    </location>
</feature>
<sequence length="55" mass="6010">MNACRRAARLWQVLANCGTEAFDMNSEMSRSNRVAAIVSTSNHVLVVAFLIVITA</sequence>
<keyword evidence="1" id="KW-0812">Transmembrane</keyword>
<gene>
    <name evidence="2" type="ORF">S12H4_53775</name>
</gene>
<dbReference type="EMBL" id="BARW01034288">
    <property type="protein sequence ID" value="GAJ04769.1"/>
    <property type="molecule type" value="Genomic_DNA"/>
</dbReference>
<accession>X1THK7</accession>
<evidence type="ECO:0000313" key="2">
    <source>
        <dbReference type="EMBL" id="GAJ04769.1"/>
    </source>
</evidence>
<protein>
    <submittedName>
        <fullName evidence="2">Uncharacterized protein</fullName>
    </submittedName>
</protein>